<keyword evidence="6" id="KW-0325">Glycoprotein</keyword>
<feature type="transmembrane region" description="Helical" evidence="9">
    <location>
        <begin position="354"/>
        <end position="376"/>
    </location>
</feature>
<evidence type="ECO:0000256" key="8">
    <source>
        <dbReference type="RuleBase" id="RU003346"/>
    </source>
</evidence>
<dbReference type="PANTHER" id="PTHR48021:SF1">
    <property type="entry name" value="GH07001P-RELATED"/>
    <property type="match status" value="1"/>
</dbReference>
<comment type="similarity">
    <text evidence="7">Belongs to the major facilitator superfamily. Sugar transporter (TC 2.A.1.1) family. Trehalose transporter subfamily.</text>
</comment>
<evidence type="ECO:0000256" key="4">
    <source>
        <dbReference type="ARBA" id="ARBA00022989"/>
    </source>
</evidence>
<dbReference type="AlphaFoldDB" id="A0AAV2PX67"/>
<keyword evidence="4 9" id="KW-1133">Transmembrane helix</keyword>
<name>A0AAV2PX67_MEGNR</name>
<feature type="transmembrane region" description="Helical" evidence="9">
    <location>
        <begin position="429"/>
        <end position="450"/>
    </location>
</feature>
<evidence type="ECO:0000256" key="6">
    <source>
        <dbReference type="ARBA" id="ARBA00023180"/>
    </source>
</evidence>
<dbReference type="PANTHER" id="PTHR48021">
    <property type="match status" value="1"/>
</dbReference>
<evidence type="ECO:0000256" key="3">
    <source>
        <dbReference type="ARBA" id="ARBA00022692"/>
    </source>
</evidence>
<evidence type="ECO:0000256" key="7">
    <source>
        <dbReference type="ARBA" id="ARBA00024348"/>
    </source>
</evidence>
<dbReference type="GO" id="GO:0005886">
    <property type="term" value="C:plasma membrane"/>
    <property type="evidence" value="ECO:0007669"/>
    <property type="project" value="UniProtKB-SubCell"/>
</dbReference>
<feature type="domain" description="Major facilitator superfamily (MFS) profile" evidence="10">
    <location>
        <begin position="42"/>
        <end position="484"/>
    </location>
</feature>
<feature type="transmembrane region" description="Helical" evidence="9">
    <location>
        <begin position="152"/>
        <end position="173"/>
    </location>
</feature>
<dbReference type="InterPro" id="IPR050549">
    <property type="entry name" value="MFS_Trehalose_Transporter"/>
</dbReference>
<dbReference type="InterPro" id="IPR005828">
    <property type="entry name" value="MFS_sugar_transport-like"/>
</dbReference>
<feature type="transmembrane region" description="Helical" evidence="9">
    <location>
        <begin position="180"/>
        <end position="199"/>
    </location>
</feature>
<evidence type="ECO:0000256" key="1">
    <source>
        <dbReference type="ARBA" id="ARBA00004651"/>
    </source>
</evidence>
<dbReference type="FunFam" id="1.20.1250.20:FF:000055">
    <property type="entry name" value="Facilitated trehalose transporter Tret1-2 homolog"/>
    <property type="match status" value="1"/>
</dbReference>
<dbReference type="CDD" id="cd17358">
    <property type="entry name" value="MFS_GLUT6_8_Class3_like"/>
    <property type="match status" value="1"/>
</dbReference>
<gene>
    <name evidence="11" type="ORF">MNOR_LOCUS5303</name>
</gene>
<feature type="transmembrane region" description="Helical" evidence="9">
    <location>
        <begin position="125"/>
        <end position="146"/>
    </location>
</feature>
<dbReference type="PRINTS" id="PR00171">
    <property type="entry name" value="SUGRTRNSPORT"/>
</dbReference>
<evidence type="ECO:0000256" key="5">
    <source>
        <dbReference type="ARBA" id="ARBA00023136"/>
    </source>
</evidence>
<accession>A0AAV2PX67</accession>
<evidence type="ECO:0000256" key="2">
    <source>
        <dbReference type="ARBA" id="ARBA00022475"/>
    </source>
</evidence>
<evidence type="ECO:0000313" key="12">
    <source>
        <dbReference type="Proteomes" id="UP001497623"/>
    </source>
</evidence>
<evidence type="ECO:0000259" key="10">
    <source>
        <dbReference type="PROSITE" id="PS50850"/>
    </source>
</evidence>
<dbReference type="InterPro" id="IPR005829">
    <property type="entry name" value="Sugar_transporter_CS"/>
</dbReference>
<keyword evidence="8" id="KW-0813">Transport</keyword>
<reference evidence="11 12" key="1">
    <citation type="submission" date="2024-05" db="EMBL/GenBank/DDBJ databases">
        <authorList>
            <person name="Wallberg A."/>
        </authorList>
    </citation>
    <scope>NUCLEOTIDE SEQUENCE [LARGE SCALE GENOMIC DNA]</scope>
</reference>
<keyword evidence="12" id="KW-1185">Reference proteome</keyword>
<evidence type="ECO:0000256" key="9">
    <source>
        <dbReference type="SAM" id="Phobius"/>
    </source>
</evidence>
<feature type="transmembrane region" description="Helical" evidence="9">
    <location>
        <begin position="462"/>
        <end position="480"/>
    </location>
</feature>
<organism evidence="11 12">
    <name type="scientific">Meganyctiphanes norvegica</name>
    <name type="common">Northern krill</name>
    <name type="synonym">Thysanopoda norvegica</name>
    <dbReference type="NCBI Taxonomy" id="48144"/>
    <lineage>
        <taxon>Eukaryota</taxon>
        <taxon>Metazoa</taxon>
        <taxon>Ecdysozoa</taxon>
        <taxon>Arthropoda</taxon>
        <taxon>Crustacea</taxon>
        <taxon>Multicrustacea</taxon>
        <taxon>Malacostraca</taxon>
        <taxon>Eumalacostraca</taxon>
        <taxon>Eucarida</taxon>
        <taxon>Euphausiacea</taxon>
        <taxon>Euphausiidae</taxon>
        <taxon>Meganyctiphanes</taxon>
    </lineage>
</organism>
<feature type="transmembrane region" description="Helical" evidence="9">
    <location>
        <begin position="290"/>
        <end position="315"/>
    </location>
</feature>
<evidence type="ECO:0000313" key="11">
    <source>
        <dbReference type="EMBL" id="CAL4066056.1"/>
    </source>
</evidence>
<feature type="transmembrane region" description="Helical" evidence="9">
    <location>
        <begin position="396"/>
        <end position="417"/>
    </location>
</feature>
<dbReference type="InterPro" id="IPR003663">
    <property type="entry name" value="Sugar/inositol_transpt"/>
</dbReference>
<keyword evidence="3 9" id="KW-0812">Transmembrane</keyword>
<comment type="caution">
    <text evidence="11">The sequence shown here is derived from an EMBL/GenBank/DDBJ whole genome shotgun (WGS) entry which is preliminary data.</text>
</comment>
<feature type="non-terminal residue" evidence="11">
    <location>
        <position position="512"/>
    </location>
</feature>
<keyword evidence="5 9" id="KW-0472">Membrane</keyword>
<protein>
    <recommendedName>
        <fullName evidence="10">Major facilitator superfamily (MFS) profile domain-containing protein</fullName>
    </recommendedName>
</protein>
<dbReference type="EMBL" id="CAXKWB010002035">
    <property type="protein sequence ID" value="CAL4066056.1"/>
    <property type="molecule type" value="Genomic_DNA"/>
</dbReference>
<dbReference type="NCBIfam" id="TIGR00879">
    <property type="entry name" value="SP"/>
    <property type="match status" value="1"/>
</dbReference>
<comment type="subcellular location">
    <subcellularLocation>
        <location evidence="1">Cell membrane</location>
        <topology evidence="1">Multi-pass membrane protein</topology>
    </subcellularLocation>
</comment>
<proteinExistence type="inferred from homology"/>
<dbReference type="Gene3D" id="1.20.1250.20">
    <property type="entry name" value="MFS general substrate transporter like domains"/>
    <property type="match status" value="1"/>
</dbReference>
<dbReference type="InterPro" id="IPR036259">
    <property type="entry name" value="MFS_trans_sf"/>
</dbReference>
<keyword evidence="2" id="KW-1003">Cell membrane</keyword>
<sequence>MVITQKLKNPETCGRRSHTTVAPYSAFSTSELVGSQTPAHAAQYLAGLTGMIGAMSAGCVLGYSSPAGADLLMPVNYTDYGNDTQLYITEDENGWFGSTSNIGALLGGPLGGILLNSLGRKGTMIATLVPFLLGWILLMFASNFGMLVSGRIFTGLALGLTSLAVSTCIGEFASADIRGTLGTGFQLGVTFGIIYTYSLGAAIEWMWLALACAVLPIIYLGMIFMFVKESPVYLLSKGKSKEAEESLQYYRGKNYNIQNELEGIRQAVKQAQSNKIGFSDLKAPYILKPLGISLAIMVFQQLSGINAVLFNLVTIFDKAGSSMSPDVSSIIISVMQMLSTFAASLLMDRAGRKLLLIVSAAAMSLSLVALGVFFYILKQDEDNGTTNAANIGWLPLVSLIIFIVAFSIGFGPIPWLLMGELFSTDVKELAGSIATTVNWSSSFIVTLIFIPLQKSMGDHGVYWLFAGFCAAAFFFCLFLVPETKGKTLDEISAMFGAPTRKDSKDSKKDSGK</sequence>
<dbReference type="SUPFAM" id="SSF103473">
    <property type="entry name" value="MFS general substrate transporter"/>
    <property type="match status" value="1"/>
</dbReference>
<dbReference type="Pfam" id="PF00083">
    <property type="entry name" value="Sugar_tr"/>
    <property type="match status" value="1"/>
</dbReference>
<dbReference type="Proteomes" id="UP001497623">
    <property type="component" value="Unassembled WGS sequence"/>
</dbReference>
<dbReference type="GO" id="GO:0051119">
    <property type="term" value="F:sugar transmembrane transporter activity"/>
    <property type="evidence" value="ECO:0007669"/>
    <property type="project" value="InterPro"/>
</dbReference>
<dbReference type="PROSITE" id="PS50850">
    <property type="entry name" value="MFS"/>
    <property type="match status" value="1"/>
</dbReference>
<feature type="transmembrane region" description="Helical" evidence="9">
    <location>
        <begin position="205"/>
        <end position="227"/>
    </location>
</feature>
<dbReference type="PROSITE" id="PS00216">
    <property type="entry name" value="SUGAR_TRANSPORT_1"/>
    <property type="match status" value="1"/>
</dbReference>
<dbReference type="InterPro" id="IPR044775">
    <property type="entry name" value="MFS_ERD6/Tret1-like"/>
</dbReference>
<dbReference type="InterPro" id="IPR020846">
    <property type="entry name" value="MFS_dom"/>
</dbReference>
<feature type="transmembrane region" description="Helical" evidence="9">
    <location>
        <begin position="327"/>
        <end position="347"/>
    </location>
</feature>